<evidence type="ECO:0000256" key="1">
    <source>
        <dbReference type="ARBA" id="ARBA00001947"/>
    </source>
</evidence>
<dbReference type="OrthoDB" id="291007at2759"/>
<feature type="chain" id="PRO_5036502308" evidence="3">
    <location>
        <begin position="34"/>
        <end position="84"/>
    </location>
</feature>
<dbReference type="InterPro" id="IPR001506">
    <property type="entry name" value="Peptidase_M12A"/>
</dbReference>
<dbReference type="GO" id="GO:0004222">
    <property type="term" value="F:metalloendopeptidase activity"/>
    <property type="evidence" value="ECO:0007669"/>
    <property type="project" value="InterPro"/>
</dbReference>
<evidence type="ECO:0000259" key="4">
    <source>
        <dbReference type="PROSITE" id="PS51864"/>
    </source>
</evidence>
<sequence>MPQILTFANRVYRRLQMAEAMLLLLALISCSAAIPLNNGFDPMQNPDLFGGDMLGIDPNDKNAIPGFQLRWPGGIVAYEIDASL</sequence>
<reference evidence="5" key="1">
    <citation type="submission" date="2020-08" db="EMBL/GenBank/DDBJ databases">
        <title>Multicomponent nature underlies the extraordinary mechanical properties of spider dragline silk.</title>
        <authorList>
            <person name="Kono N."/>
            <person name="Nakamura H."/>
            <person name="Mori M."/>
            <person name="Yoshida Y."/>
            <person name="Ohtoshi R."/>
            <person name="Malay A.D."/>
            <person name="Moran D.A.P."/>
            <person name="Tomita M."/>
            <person name="Numata K."/>
            <person name="Arakawa K."/>
        </authorList>
    </citation>
    <scope>NUCLEOTIDE SEQUENCE</scope>
</reference>
<accession>A0A8X6YEP6</accession>
<organism evidence="5 6">
    <name type="scientific">Trichonephila inaurata madagascariensis</name>
    <dbReference type="NCBI Taxonomy" id="2747483"/>
    <lineage>
        <taxon>Eukaryota</taxon>
        <taxon>Metazoa</taxon>
        <taxon>Ecdysozoa</taxon>
        <taxon>Arthropoda</taxon>
        <taxon>Chelicerata</taxon>
        <taxon>Arachnida</taxon>
        <taxon>Araneae</taxon>
        <taxon>Araneomorphae</taxon>
        <taxon>Entelegynae</taxon>
        <taxon>Araneoidea</taxon>
        <taxon>Nephilidae</taxon>
        <taxon>Trichonephila</taxon>
        <taxon>Trichonephila inaurata</taxon>
    </lineage>
</organism>
<feature type="domain" description="Peptidase M12A" evidence="4">
    <location>
        <begin position="62"/>
        <end position="84"/>
    </location>
</feature>
<gene>
    <name evidence="5" type="primary">AVEN_124964_1</name>
    <name evidence="5" type="ORF">TNIN_492321</name>
</gene>
<dbReference type="PROSITE" id="PS51864">
    <property type="entry name" value="ASTACIN"/>
    <property type="match status" value="1"/>
</dbReference>
<name>A0A8X6YEP6_9ARAC</name>
<evidence type="ECO:0000313" key="6">
    <source>
        <dbReference type="Proteomes" id="UP000886998"/>
    </source>
</evidence>
<dbReference type="GO" id="GO:0006508">
    <property type="term" value="P:proteolysis"/>
    <property type="evidence" value="ECO:0007669"/>
    <property type="project" value="InterPro"/>
</dbReference>
<dbReference type="AlphaFoldDB" id="A0A8X6YEP6"/>
<keyword evidence="6" id="KW-1185">Reference proteome</keyword>
<comment type="caution">
    <text evidence="2">Lacks conserved residue(s) required for the propagation of feature annotation.</text>
</comment>
<dbReference type="EMBL" id="BMAV01018887">
    <property type="protein sequence ID" value="GFY71515.1"/>
    <property type="molecule type" value="Genomic_DNA"/>
</dbReference>
<comment type="cofactor">
    <cofactor evidence="1">
        <name>Zn(2+)</name>
        <dbReference type="ChEBI" id="CHEBI:29105"/>
    </cofactor>
</comment>
<feature type="signal peptide" evidence="3">
    <location>
        <begin position="1"/>
        <end position="33"/>
    </location>
</feature>
<protein>
    <submittedName>
        <fullName evidence="5">Astacin domain-containing protein</fullName>
    </submittedName>
</protein>
<evidence type="ECO:0000256" key="3">
    <source>
        <dbReference type="SAM" id="SignalP"/>
    </source>
</evidence>
<comment type="caution">
    <text evidence="5">The sequence shown here is derived from an EMBL/GenBank/DDBJ whole genome shotgun (WGS) entry which is preliminary data.</text>
</comment>
<feature type="non-terminal residue" evidence="5">
    <location>
        <position position="1"/>
    </location>
</feature>
<evidence type="ECO:0000256" key="2">
    <source>
        <dbReference type="PROSITE-ProRule" id="PRU01211"/>
    </source>
</evidence>
<proteinExistence type="predicted"/>
<dbReference type="Proteomes" id="UP000886998">
    <property type="component" value="Unassembled WGS sequence"/>
</dbReference>
<evidence type="ECO:0000313" key="5">
    <source>
        <dbReference type="EMBL" id="GFY71515.1"/>
    </source>
</evidence>
<keyword evidence="3" id="KW-0732">Signal</keyword>